<reference evidence="1 2" key="1">
    <citation type="journal article" date="2018" name="Nat. Biotechnol.">
        <title>A standardized bacterial taxonomy based on genome phylogeny substantially revises the tree of life.</title>
        <authorList>
            <person name="Parks D.H."/>
            <person name="Chuvochina M."/>
            <person name="Waite D.W."/>
            <person name="Rinke C."/>
            <person name="Skarshewski A."/>
            <person name="Chaumeil P.A."/>
            <person name="Hugenholtz P."/>
        </authorList>
    </citation>
    <scope>NUCLEOTIDE SEQUENCE [LARGE SCALE GENOMIC DNA]</scope>
    <source>
        <strain evidence="1">UBA10948</strain>
    </source>
</reference>
<gene>
    <name evidence="1" type="ORF">DDZ44_09120</name>
</gene>
<dbReference type="Gene3D" id="3.40.50.300">
    <property type="entry name" value="P-loop containing nucleotide triphosphate hydrolases"/>
    <property type="match status" value="1"/>
</dbReference>
<comment type="caution">
    <text evidence="1">The sequence shown here is derived from an EMBL/GenBank/DDBJ whole genome shotgun (WGS) entry which is preliminary data.</text>
</comment>
<dbReference type="GO" id="GO:0005524">
    <property type="term" value="F:ATP binding"/>
    <property type="evidence" value="ECO:0007669"/>
    <property type="project" value="InterPro"/>
</dbReference>
<accession>A0A354YXL2</accession>
<dbReference type="Proteomes" id="UP000263273">
    <property type="component" value="Unassembled WGS sequence"/>
</dbReference>
<dbReference type="GO" id="GO:0008817">
    <property type="term" value="F:corrinoid adenosyltransferase activity"/>
    <property type="evidence" value="ECO:0007669"/>
    <property type="project" value="InterPro"/>
</dbReference>
<name>A0A354YXL2_9FIRM</name>
<dbReference type="InterPro" id="IPR027417">
    <property type="entry name" value="P-loop_NTPase"/>
</dbReference>
<dbReference type="Pfam" id="PF02572">
    <property type="entry name" value="CobA_CobO_BtuR"/>
    <property type="match status" value="1"/>
</dbReference>
<proteinExistence type="predicted"/>
<evidence type="ECO:0000313" key="1">
    <source>
        <dbReference type="EMBL" id="HBK54083.1"/>
    </source>
</evidence>
<dbReference type="PIRSF" id="PIRSF015617">
    <property type="entry name" value="Adensltrnsf_CobA"/>
    <property type="match status" value="1"/>
</dbReference>
<dbReference type="GO" id="GO:0009236">
    <property type="term" value="P:cobalamin biosynthetic process"/>
    <property type="evidence" value="ECO:0007669"/>
    <property type="project" value="InterPro"/>
</dbReference>
<sequence length="188" mass="20666">MVLQIYTGEGKGKSTAAFGLAMRAAGHGCRIRVIQFLKGNSFAGELRSAKKLGIEVFSFGRSCPHATLINGGFMECDECAECWVNPEKLTDSDRKKASMAWQLAQNTVREGSIDILILDEVFAALELGLLPFEDFLKWLGNASSGMEIVLTGRNAPPEVIAMAHLVSRIEKIKHPFDINGHPRRGIEY</sequence>
<dbReference type="SUPFAM" id="SSF52540">
    <property type="entry name" value="P-loop containing nucleoside triphosphate hydrolases"/>
    <property type="match status" value="1"/>
</dbReference>
<dbReference type="EMBL" id="DNZF01000200">
    <property type="protein sequence ID" value="HBK54083.1"/>
    <property type="molecule type" value="Genomic_DNA"/>
</dbReference>
<dbReference type="PANTHER" id="PTHR46638">
    <property type="entry name" value="CORRINOID ADENOSYLTRANSFERASE"/>
    <property type="match status" value="1"/>
</dbReference>
<dbReference type="STRING" id="378794.GCA_001570625_01734"/>
<dbReference type="InterPro" id="IPR003724">
    <property type="entry name" value="CblAdoTrfase_CobA"/>
</dbReference>
<dbReference type="PANTHER" id="PTHR46638:SF1">
    <property type="entry name" value="CORRINOID ADENOSYLTRANSFERASE"/>
    <property type="match status" value="1"/>
</dbReference>
<organism evidence="1 2">
    <name type="scientific">Syntrophomonas wolfei</name>
    <dbReference type="NCBI Taxonomy" id="863"/>
    <lineage>
        <taxon>Bacteria</taxon>
        <taxon>Bacillati</taxon>
        <taxon>Bacillota</taxon>
        <taxon>Clostridia</taxon>
        <taxon>Eubacteriales</taxon>
        <taxon>Syntrophomonadaceae</taxon>
        <taxon>Syntrophomonas</taxon>
    </lineage>
</organism>
<keyword evidence="1" id="KW-0808">Transferase</keyword>
<evidence type="ECO:0000313" key="2">
    <source>
        <dbReference type="Proteomes" id="UP000263273"/>
    </source>
</evidence>
<protein>
    <submittedName>
        <fullName evidence="1">Cob(I)yrinic acid a,c-diamide adenosyltransferase</fullName>
    </submittedName>
</protein>
<dbReference type="AlphaFoldDB" id="A0A354YXL2"/>